<sequence>MRRRIRNRIKCYLRSHFFICFFSIYFSKKPTDEIGKAYVEFLRVNLEQMRQKVSDELYILSIMEVSCVFLKTSFTSITSCFFKDLYYFIVYD</sequence>
<name>A0A183JUF8_9TREM</name>
<keyword evidence="2" id="KW-1185">Reference proteome</keyword>
<evidence type="ECO:0000313" key="3">
    <source>
        <dbReference type="WBParaSite" id="SCUD_0000634901-mRNA-1"/>
    </source>
</evidence>
<protein>
    <submittedName>
        <fullName evidence="1 3">Uncharacterized protein</fullName>
    </submittedName>
</protein>
<reference evidence="3" key="1">
    <citation type="submission" date="2016-06" db="UniProtKB">
        <authorList>
            <consortium name="WormBaseParasite"/>
        </authorList>
    </citation>
    <scope>IDENTIFICATION</scope>
</reference>
<dbReference type="AlphaFoldDB" id="A0A183JUF8"/>
<dbReference type="EMBL" id="UZAK01013663">
    <property type="protein sequence ID" value="VDP03212.1"/>
    <property type="molecule type" value="Genomic_DNA"/>
</dbReference>
<dbReference type="WBParaSite" id="SCUD_0000634901-mRNA-1">
    <property type="protein sequence ID" value="SCUD_0000634901-mRNA-1"/>
    <property type="gene ID" value="SCUD_0000634901"/>
</dbReference>
<proteinExistence type="predicted"/>
<reference evidence="1 2" key="2">
    <citation type="submission" date="2018-11" db="EMBL/GenBank/DDBJ databases">
        <authorList>
            <consortium name="Pathogen Informatics"/>
        </authorList>
    </citation>
    <scope>NUCLEOTIDE SEQUENCE [LARGE SCALE GENOMIC DNA]</scope>
    <source>
        <strain evidence="1">Dakar</strain>
        <strain evidence="2">Dakar, Senegal</strain>
    </source>
</reference>
<dbReference type="Proteomes" id="UP000279833">
    <property type="component" value="Unassembled WGS sequence"/>
</dbReference>
<organism evidence="3">
    <name type="scientific">Schistosoma curassoni</name>
    <dbReference type="NCBI Taxonomy" id="6186"/>
    <lineage>
        <taxon>Eukaryota</taxon>
        <taxon>Metazoa</taxon>
        <taxon>Spiralia</taxon>
        <taxon>Lophotrochozoa</taxon>
        <taxon>Platyhelminthes</taxon>
        <taxon>Trematoda</taxon>
        <taxon>Digenea</taxon>
        <taxon>Strigeidida</taxon>
        <taxon>Schistosomatoidea</taxon>
        <taxon>Schistosomatidae</taxon>
        <taxon>Schistosoma</taxon>
    </lineage>
</organism>
<gene>
    <name evidence="1" type="ORF">SCUD_LOCUS6350</name>
</gene>
<evidence type="ECO:0000313" key="1">
    <source>
        <dbReference type="EMBL" id="VDP03212.1"/>
    </source>
</evidence>
<evidence type="ECO:0000313" key="2">
    <source>
        <dbReference type="Proteomes" id="UP000279833"/>
    </source>
</evidence>
<accession>A0A183JUF8</accession>